<evidence type="ECO:0000313" key="1">
    <source>
        <dbReference type="EMBL" id="CZR68088.1"/>
    </source>
</evidence>
<reference evidence="1 2" key="1">
    <citation type="submission" date="2016-03" db="EMBL/GenBank/DDBJ databases">
        <authorList>
            <person name="Ploux O."/>
        </authorList>
    </citation>
    <scope>NUCLEOTIDE SEQUENCE [LARGE SCALE GENOMIC DNA]</scope>
    <source>
        <strain evidence="1 2">UAMH 11012</strain>
    </source>
</reference>
<sequence>MNKVNNRIPSADVPCTLGWARAHTSSCEPTSQHAQGLSLAVTPPPLLLAKERRESKSRDSISPVPTTLLFRSTEISREEMDSTLGTKLRSYTIN</sequence>
<proteinExistence type="predicted"/>
<protein>
    <submittedName>
        <fullName evidence="1">Uncharacterized protein</fullName>
    </submittedName>
</protein>
<keyword evidence="2" id="KW-1185">Reference proteome</keyword>
<name>A0A1L7XSY1_9HELO</name>
<gene>
    <name evidence="1" type="ORF">PAC_17987</name>
</gene>
<evidence type="ECO:0000313" key="2">
    <source>
        <dbReference type="Proteomes" id="UP000184330"/>
    </source>
</evidence>
<dbReference type="Proteomes" id="UP000184330">
    <property type="component" value="Unassembled WGS sequence"/>
</dbReference>
<dbReference type="EMBL" id="FJOG01000051">
    <property type="protein sequence ID" value="CZR68088.1"/>
    <property type="molecule type" value="Genomic_DNA"/>
</dbReference>
<organism evidence="1 2">
    <name type="scientific">Phialocephala subalpina</name>
    <dbReference type="NCBI Taxonomy" id="576137"/>
    <lineage>
        <taxon>Eukaryota</taxon>
        <taxon>Fungi</taxon>
        <taxon>Dikarya</taxon>
        <taxon>Ascomycota</taxon>
        <taxon>Pezizomycotina</taxon>
        <taxon>Leotiomycetes</taxon>
        <taxon>Helotiales</taxon>
        <taxon>Mollisiaceae</taxon>
        <taxon>Phialocephala</taxon>
        <taxon>Phialocephala fortinii species complex</taxon>
    </lineage>
</organism>
<accession>A0A1L7XSY1</accession>
<dbReference type="AlphaFoldDB" id="A0A1L7XSY1"/>